<evidence type="ECO:0000313" key="11">
    <source>
        <dbReference type="EMBL" id="PZA22886.1"/>
    </source>
</evidence>
<feature type="region of interest" description="Disordered" evidence="7">
    <location>
        <begin position="1"/>
        <end position="27"/>
    </location>
</feature>
<reference evidence="10 13" key="2">
    <citation type="submission" date="2020-08" db="EMBL/GenBank/DDBJ databases">
        <title>Sequencing the genomes of 1000 actinobacteria strains.</title>
        <authorList>
            <person name="Klenk H.-P."/>
        </authorList>
    </citation>
    <scope>NUCLEOTIDE SEQUENCE [LARGE SCALE GENOMIC DNA]</scope>
    <source>
        <strain evidence="10 13">DSM 16678</strain>
    </source>
</reference>
<organism evidence="11 12">
    <name type="scientific">Modestobacter versicolor</name>
    <dbReference type="NCBI Taxonomy" id="429133"/>
    <lineage>
        <taxon>Bacteria</taxon>
        <taxon>Bacillati</taxon>
        <taxon>Actinomycetota</taxon>
        <taxon>Actinomycetes</taxon>
        <taxon>Geodermatophilales</taxon>
        <taxon>Geodermatophilaceae</taxon>
        <taxon>Modestobacter</taxon>
    </lineage>
</organism>
<accession>A0A323VIN3</accession>
<dbReference type="AlphaFoldDB" id="A0A323VIN3"/>
<evidence type="ECO:0000256" key="3">
    <source>
        <dbReference type="ARBA" id="ARBA00022475"/>
    </source>
</evidence>
<sequence length="233" mass="23755">MTTLSERPPAGATRSDQHELRAEPVRRAAEPTPLRDVLGIVRRSWLVLLVCVLVALGAGWGLTAASPVSYETETKVLVTPTVTADAGVNVSQAAAVVADQIPTYAALAETPSVLDPAIEASGVDVASTELTDDVTAAPIPDTSIIVLTVTADSGEDAAELANAISASLIEQIQGQGGPVGASASVVEAPEIPNAPSSPRLLVNLGIALAVGLLVAFLVIVFRQALSAGSKARR</sequence>
<keyword evidence="6 8" id="KW-0472">Membrane</keyword>
<dbReference type="Proteomes" id="UP000247602">
    <property type="component" value="Unassembled WGS sequence"/>
</dbReference>
<comment type="similarity">
    <text evidence="2">Belongs to the CpsC/CapA family.</text>
</comment>
<evidence type="ECO:0000256" key="8">
    <source>
        <dbReference type="SAM" id="Phobius"/>
    </source>
</evidence>
<feature type="compositionally biased region" description="Basic and acidic residues" evidence="7">
    <location>
        <begin position="15"/>
        <end position="27"/>
    </location>
</feature>
<keyword evidence="5 8" id="KW-1133">Transmembrane helix</keyword>
<evidence type="ECO:0000256" key="7">
    <source>
        <dbReference type="SAM" id="MobiDB-lite"/>
    </source>
</evidence>
<keyword evidence="12" id="KW-1185">Reference proteome</keyword>
<dbReference type="EMBL" id="QKNV01000017">
    <property type="protein sequence ID" value="PZA22886.1"/>
    <property type="molecule type" value="Genomic_DNA"/>
</dbReference>
<name>A0A323VIN3_9ACTN</name>
<dbReference type="Pfam" id="PF02706">
    <property type="entry name" value="Wzz"/>
    <property type="match status" value="1"/>
</dbReference>
<proteinExistence type="inferred from homology"/>
<comment type="caution">
    <text evidence="11">The sequence shown here is derived from an EMBL/GenBank/DDBJ whole genome shotgun (WGS) entry which is preliminary data.</text>
</comment>
<dbReference type="OrthoDB" id="9812433at2"/>
<dbReference type="Proteomes" id="UP000580718">
    <property type="component" value="Unassembled WGS sequence"/>
</dbReference>
<dbReference type="InterPro" id="IPR003856">
    <property type="entry name" value="LPS_length_determ_N"/>
</dbReference>
<protein>
    <submittedName>
        <fullName evidence="10">Capsular polysaccharide biosynthesis protein</fullName>
    </submittedName>
</protein>
<evidence type="ECO:0000256" key="5">
    <source>
        <dbReference type="ARBA" id="ARBA00022989"/>
    </source>
</evidence>
<keyword evidence="3" id="KW-1003">Cell membrane</keyword>
<feature type="transmembrane region" description="Helical" evidence="8">
    <location>
        <begin position="200"/>
        <end position="225"/>
    </location>
</feature>
<feature type="transmembrane region" description="Helical" evidence="8">
    <location>
        <begin position="45"/>
        <end position="65"/>
    </location>
</feature>
<gene>
    <name evidence="11" type="ORF">DMO24_02805</name>
    <name evidence="10" type="ORF">FHX36_002707</name>
</gene>
<evidence type="ECO:0000256" key="6">
    <source>
        <dbReference type="ARBA" id="ARBA00023136"/>
    </source>
</evidence>
<evidence type="ECO:0000256" key="2">
    <source>
        <dbReference type="ARBA" id="ARBA00006683"/>
    </source>
</evidence>
<dbReference type="PANTHER" id="PTHR32309:SF13">
    <property type="entry name" value="FERRIC ENTEROBACTIN TRANSPORT PROTEIN FEPE"/>
    <property type="match status" value="1"/>
</dbReference>
<feature type="domain" description="Polysaccharide chain length determinant N-terminal" evidence="9">
    <location>
        <begin position="34"/>
        <end position="118"/>
    </location>
</feature>
<evidence type="ECO:0000256" key="1">
    <source>
        <dbReference type="ARBA" id="ARBA00004651"/>
    </source>
</evidence>
<dbReference type="GO" id="GO:0004713">
    <property type="term" value="F:protein tyrosine kinase activity"/>
    <property type="evidence" value="ECO:0007669"/>
    <property type="project" value="TreeGrafter"/>
</dbReference>
<evidence type="ECO:0000259" key="9">
    <source>
        <dbReference type="Pfam" id="PF02706"/>
    </source>
</evidence>
<dbReference type="EMBL" id="JACIBU010000001">
    <property type="protein sequence ID" value="MBB3676972.1"/>
    <property type="molecule type" value="Genomic_DNA"/>
</dbReference>
<evidence type="ECO:0000313" key="13">
    <source>
        <dbReference type="Proteomes" id="UP000580718"/>
    </source>
</evidence>
<dbReference type="InterPro" id="IPR050445">
    <property type="entry name" value="Bact_polysacc_biosynth/exp"/>
</dbReference>
<evidence type="ECO:0000313" key="10">
    <source>
        <dbReference type="EMBL" id="MBB3676972.1"/>
    </source>
</evidence>
<keyword evidence="4 8" id="KW-0812">Transmembrane</keyword>
<dbReference type="GO" id="GO:0005886">
    <property type="term" value="C:plasma membrane"/>
    <property type="evidence" value="ECO:0007669"/>
    <property type="project" value="UniProtKB-SubCell"/>
</dbReference>
<reference evidence="11 12" key="1">
    <citation type="submission" date="2018-06" db="EMBL/GenBank/DDBJ databases">
        <title>Draft genome sequence of Modestobacter versicolor CP153-2.</title>
        <authorList>
            <person name="Gundlapally S.R."/>
        </authorList>
    </citation>
    <scope>NUCLEOTIDE SEQUENCE [LARGE SCALE GENOMIC DNA]</scope>
    <source>
        <strain evidence="11 12">CP153-2</strain>
    </source>
</reference>
<evidence type="ECO:0000256" key="4">
    <source>
        <dbReference type="ARBA" id="ARBA00022692"/>
    </source>
</evidence>
<comment type="subcellular location">
    <subcellularLocation>
        <location evidence="1">Cell membrane</location>
        <topology evidence="1">Multi-pass membrane protein</topology>
    </subcellularLocation>
</comment>
<dbReference type="PANTHER" id="PTHR32309">
    <property type="entry name" value="TYROSINE-PROTEIN KINASE"/>
    <property type="match status" value="1"/>
</dbReference>
<dbReference type="RefSeq" id="WP_110550828.1">
    <property type="nucleotide sequence ID" value="NZ_JACIBU010000001.1"/>
</dbReference>
<evidence type="ECO:0000313" key="12">
    <source>
        <dbReference type="Proteomes" id="UP000247602"/>
    </source>
</evidence>